<dbReference type="EC" id="1.1.1.302" evidence="9"/>
<reference evidence="11 12" key="1">
    <citation type="submission" date="2018-04" db="EMBL/GenBank/DDBJ databases">
        <title>Halococcoides cellulosivorans gen. nov., sp. nov., an extremely halophilic cellulose-utilizing haloarchaeon from hypersaline lakes.</title>
        <authorList>
            <person name="Sorokin D.Y."/>
            <person name="Toshchakov S.V."/>
            <person name="Samarov N.I."/>
            <person name="Korzhenkov A."/>
            <person name="Kublanov I.V."/>
        </authorList>
    </citation>
    <scope>NUCLEOTIDE SEQUENCE [LARGE SCALE GENOMIC DNA]</scope>
    <source>
        <strain evidence="11 12">HArcel1</strain>
    </source>
</reference>
<gene>
    <name evidence="11" type="ORF">HARCEL1_04465</name>
</gene>
<evidence type="ECO:0000256" key="2">
    <source>
        <dbReference type="ARBA" id="ARBA00009723"/>
    </source>
</evidence>
<evidence type="ECO:0000256" key="8">
    <source>
        <dbReference type="ARBA" id="ARBA00049020"/>
    </source>
</evidence>
<keyword evidence="4" id="KW-0686">Riboflavin biosynthesis</keyword>
<dbReference type="Proteomes" id="UP000244727">
    <property type="component" value="Chromosome"/>
</dbReference>
<evidence type="ECO:0000313" key="12">
    <source>
        <dbReference type="Proteomes" id="UP000244727"/>
    </source>
</evidence>
<keyword evidence="12" id="KW-1185">Reference proteome</keyword>
<comment type="similarity">
    <text evidence="2">Belongs to the HTP reductase family.</text>
</comment>
<evidence type="ECO:0000256" key="3">
    <source>
        <dbReference type="ARBA" id="ARBA00011738"/>
    </source>
</evidence>
<comment type="catalytic activity">
    <reaction evidence="7">
        <text>2,5-diamino-6-(1-D-ribitylamino)pyrimidin-4(3H)-one 5'-phosphate + NAD(+) = 2,5-diamino-6-(1-D-ribosylamino)pyrimidin-4(3H)-one 5'-phosphate + NADH + H(+)</text>
        <dbReference type="Rhea" id="RHEA:27274"/>
        <dbReference type="ChEBI" id="CHEBI:15378"/>
        <dbReference type="ChEBI" id="CHEBI:57540"/>
        <dbReference type="ChEBI" id="CHEBI:57945"/>
        <dbReference type="ChEBI" id="CHEBI:58890"/>
        <dbReference type="ChEBI" id="CHEBI:59545"/>
        <dbReference type="EC" id="1.1.1.302"/>
    </reaction>
</comment>
<comment type="subunit">
    <text evidence="3">Homodimer.</text>
</comment>
<dbReference type="Gene3D" id="3.40.430.10">
    <property type="entry name" value="Dihydrofolate Reductase, subunit A"/>
    <property type="match status" value="1"/>
</dbReference>
<comment type="catalytic activity">
    <reaction evidence="8">
        <text>2,5-diamino-6-(1-D-ribitylamino)pyrimidin-4(3H)-one 5'-phosphate + NADP(+) = 2,5-diamino-6-(1-D-ribosylamino)pyrimidin-4(3H)-one 5'-phosphate + NADPH + H(+)</text>
        <dbReference type="Rhea" id="RHEA:27278"/>
        <dbReference type="ChEBI" id="CHEBI:15378"/>
        <dbReference type="ChEBI" id="CHEBI:57783"/>
        <dbReference type="ChEBI" id="CHEBI:58349"/>
        <dbReference type="ChEBI" id="CHEBI:58890"/>
        <dbReference type="ChEBI" id="CHEBI:59545"/>
        <dbReference type="EC" id="1.1.1.302"/>
    </reaction>
</comment>
<protein>
    <recommendedName>
        <fullName evidence="9">2,5-diamino-6-(ribosylamino)-4(3H)-pyrimidinone 5'-phosphate reductase</fullName>
        <ecNumber evidence="9">1.1.1.302</ecNumber>
    </recommendedName>
</protein>
<evidence type="ECO:0000256" key="6">
    <source>
        <dbReference type="ARBA" id="ARBA00023002"/>
    </source>
</evidence>
<dbReference type="InterPro" id="IPR006401">
    <property type="entry name" value="Rib_reduct_arc"/>
</dbReference>
<sequence length="222" mass="23281">MEVIVNVAMSADGKLATPEREQIRISGPEDFDRVDAIRAEVDAVAVGVGTVLADDPSLTVDDPDRIDERRACGESAQPTRVVVDSRLRTPTDAQVLDDAADTVVFASAAAPADRIAAFEQRGATVIVRGDSRVDLPAAVDALGDRGVDAMLIEGGGELLASVFATGLADRVSTFVGPLLLGGREAPTLADGPGFDRPFPELALDGIDRLDDGVVLYWSVLKT</sequence>
<dbReference type="PANTHER" id="PTHR38011:SF7">
    <property type="entry name" value="2,5-DIAMINO-6-RIBOSYLAMINO-4(3H)-PYRIMIDINONE 5'-PHOSPHATE REDUCTASE"/>
    <property type="match status" value="1"/>
</dbReference>
<evidence type="ECO:0000259" key="10">
    <source>
        <dbReference type="Pfam" id="PF01872"/>
    </source>
</evidence>
<evidence type="ECO:0000256" key="4">
    <source>
        <dbReference type="ARBA" id="ARBA00022619"/>
    </source>
</evidence>
<evidence type="ECO:0000256" key="9">
    <source>
        <dbReference type="NCBIfam" id="TIGR01508"/>
    </source>
</evidence>
<keyword evidence="6" id="KW-0560">Oxidoreductase</keyword>
<dbReference type="SUPFAM" id="SSF53597">
    <property type="entry name" value="Dihydrofolate reductase-like"/>
    <property type="match status" value="1"/>
</dbReference>
<accession>A0A2R4WZT2</accession>
<proteinExistence type="inferred from homology"/>
<organism evidence="11 12">
    <name type="scientific">Halococcoides cellulosivorans</name>
    <dbReference type="NCBI Taxonomy" id="1679096"/>
    <lineage>
        <taxon>Archaea</taxon>
        <taxon>Methanobacteriati</taxon>
        <taxon>Methanobacteriota</taxon>
        <taxon>Stenosarchaea group</taxon>
        <taxon>Halobacteria</taxon>
        <taxon>Halobacteriales</taxon>
        <taxon>Haloarculaceae</taxon>
        <taxon>Halococcoides</taxon>
    </lineage>
</organism>
<comment type="pathway">
    <text evidence="1">Cofactor biosynthesis; riboflavin biosynthesis.</text>
</comment>
<dbReference type="GO" id="GO:0008703">
    <property type="term" value="F:5-amino-6-(5-phosphoribosylamino)uracil reductase activity"/>
    <property type="evidence" value="ECO:0007669"/>
    <property type="project" value="InterPro"/>
</dbReference>
<dbReference type="GO" id="GO:0050661">
    <property type="term" value="F:NADP binding"/>
    <property type="evidence" value="ECO:0007669"/>
    <property type="project" value="InterPro"/>
</dbReference>
<dbReference type="NCBIfam" id="TIGR01508">
    <property type="entry name" value="rib_reduct_arch"/>
    <property type="match status" value="1"/>
</dbReference>
<dbReference type="InterPro" id="IPR050765">
    <property type="entry name" value="Riboflavin_Biosynth_HTPR"/>
</dbReference>
<dbReference type="RefSeq" id="WP_108381384.1">
    <property type="nucleotide sequence ID" value="NZ_CP028858.1"/>
</dbReference>
<dbReference type="AlphaFoldDB" id="A0A2R4WZT2"/>
<evidence type="ECO:0000256" key="7">
    <source>
        <dbReference type="ARBA" id="ARBA00047550"/>
    </source>
</evidence>
<dbReference type="InterPro" id="IPR011549">
    <property type="entry name" value="RibD_C"/>
</dbReference>
<dbReference type="UniPathway" id="UPA00275"/>
<keyword evidence="5" id="KW-0521">NADP</keyword>
<evidence type="ECO:0000256" key="1">
    <source>
        <dbReference type="ARBA" id="ARBA00005104"/>
    </source>
</evidence>
<dbReference type="InterPro" id="IPR024072">
    <property type="entry name" value="DHFR-like_dom_sf"/>
</dbReference>
<name>A0A2R4WZT2_9EURY</name>
<dbReference type="InterPro" id="IPR002734">
    <property type="entry name" value="RibDG_C"/>
</dbReference>
<evidence type="ECO:0000256" key="5">
    <source>
        <dbReference type="ARBA" id="ARBA00022857"/>
    </source>
</evidence>
<dbReference type="KEGG" id="harc:HARCEL1_04465"/>
<dbReference type="NCBIfam" id="TIGR00227">
    <property type="entry name" value="ribD_Cterm"/>
    <property type="match status" value="1"/>
</dbReference>
<evidence type="ECO:0000313" key="11">
    <source>
        <dbReference type="EMBL" id="AWB27015.1"/>
    </source>
</evidence>
<dbReference type="EMBL" id="CP028858">
    <property type="protein sequence ID" value="AWB27015.1"/>
    <property type="molecule type" value="Genomic_DNA"/>
</dbReference>
<feature type="domain" description="Bacterial bifunctional deaminase-reductase C-terminal" evidence="10">
    <location>
        <begin position="3"/>
        <end position="215"/>
    </location>
</feature>
<dbReference type="PANTHER" id="PTHR38011">
    <property type="entry name" value="DIHYDROFOLATE REDUCTASE FAMILY PROTEIN (AFU_ORTHOLOGUE AFUA_8G06820)"/>
    <property type="match status" value="1"/>
</dbReference>
<dbReference type="GO" id="GO:0009231">
    <property type="term" value="P:riboflavin biosynthetic process"/>
    <property type="evidence" value="ECO:0007669"/>
    <property type="project" value="UniProtKB-UniPathway"/>
</dbReference>
<dbReference type="Pfam" id="PF01872">
    <property type="entry name" value="RibD_C"/>
    <property type="match status" value="1"/>
</dbReference>
<dbReference type="GeneID" id="36511734"/>